<gene>
    <name evidence="9" type="ORF">Bathy01g04840</name>
</gene>
<evidence type="ECO:0000256" key="6">
    <source>
        <dbReference type="SAM" id="Coils"/>
    </source>
</evidence>
<evidence type="ECO:0000256" key="3">
    <source>
        <dbReference type="ARBA" id="ARBA00023054"/>
    </source>
</evidence>
<dbReference type="AlphaFoldDB" id="K8E9M8"/>
<feature type="region of interest" description="Disordered" evidence="7">
    <location>
        <begin position="472"/>
        <end position="510"/>
    </location>
</feature>
<feature type="domain" description="Kinesin motor" evidence="8">
    <location>
        <begin position="16"/>
        <end position="395"/>
    </location>
</feature>
<sequence length="1020" mass="114258">MGTGGGGGSTFTSEEKISVSVRVRPLNEAEKDLGCAWRHAEDAIVLDNSRKETTSTSKESVVYRVDNVFDESCSNLDVYNKTTSKIVKSVLDGFNGTVFAYGQTSSGKTHTMHGEIGTEPGIVPLAVQDVFDSIEKCPEREFRVRVSYLEIYNENLLDLLARSSAEMDEHGQVSKTLRIQEDPERGIVVNGLKEERVQNVAQVQKVLEIGQNNRHVGATNMNARSSRSHVIFRLCIESKLRKDSELDSSDKSGHAKKPDGFVGAGTKSGSEKGGGDEDVANENVLVSVLNLVDLAGSERVAKTGAEGQRAKEGASINKSLLTLGVVINKLAEDGSKNGGAGGGYVPYRDSKLTRILQPALGGNSKTAIVCAMTPCVSHVEETSSTLRFATRAKNVTNQAKRNEVATATTALIKKQAAEIARLEKKLLSSTTLKTSATKKLEDEVEALKQALSVKDLKIQELEAKLSSSSFPTTAEEVVDENRSASECRTVTTQNDNTEEGSKKQEQEMTPHTTEAVLALEAKLKEIQKEKDLVGEKMKTMKTEYKSETKKMFKRAEQAEKELEKLRTNVKKLKLENEAQNSDVVSAKEAIEAALVSRNLELASAVERATLAERKLEEFNRKLKLKVRSEDEDNFELNRKLENITDEKEELELTLQKKEKKFAEEKKKFALQVELAEKKVQESLKMYNTEGDGKIIKEMVEKIRGFEKDNVAKMNEIAKLKMELAQNVSKLIDYEYRLDEKTNNTTTSIPDIKNKSNKNTTEEVLMNEEIMKSRITELEEENADLQKRLMASPSENTTTILKKEEEELLKNDLRFALEEANVQIERMNVEVEKANAEASKANAERVDMEQMLEDAVVAVEEQARLREALEKTLEEIENKTMRIVSAEPSSSPSKKAEANEEEEKKKIEEIKKLCTIYEIKYGKAKERMKEDLVRIKALTKEISNEKKKREGLKYEVVKLTKQMDKMQTVYGRLKSTKYSGNEEAFEKAREACEKEVENDLVSKKNLKKDRRQVTPLAENNI</sequence>
<evidence type="ECO:0000313" key="10">
    <source>
        <dbReference type="Proteomes" id="UP000198341"/>
    </source>
</evidence>
<evidence type="ECO:0000256" key="5">
    <source>
        <dbReference type="PROSITE-ProRule" id="PRU00283"/>
    </source>
</evidence>
<dbReference type="Gene3D" id="3.40.850.10">
    <property type="entry name" value="Kinesin motor domain"/>
    <property type="match status" value="1"/>
</dbReference>
<accession>K8E9M8</accession>
<evidence type="ECO:0000313" key="9">
    <source>
        <dbReference type="EMBL" id="CCO14376.1"/>
    </source>
</evidence>
<evidence type="ECO:0000256" key="1">
    <source>
        <dbReference type="ARBA" id="ARBA00022741"/>
    </source>
</evidence>
<keyword evidence="1 5" id="KW-0547">Nucleotide-binding</keyword>
<feature type="region of interest" description="Disordered" evidence="7">
    <location>
        <begin position="881"/>
        <end position="901"/>
    </location>
</feature>
<dbReference type="RefSeq" id="XP_007515497.1">
    <property type="nucleotide sequence ID" value="XM_007515435.1"/>
</dbReference>
<feature type="region of interest" description="Disordered" evidence="7">
    <location>
        <begin position="243"/>
        <end position="278"/>
    </location>
</feature>
<dbReference type="InterPro" id="IPR019821">
    <property type="entry name" value="Kinesin_motor_CS"/>
</dbReference>
<dbReference type="GO" id="GO:0008017">
    <property type="term" value="F:microtubule binding"/>
    <property type="evidence" value="ECO:0007669"/>
    <property type="project" value="InterPro"/>
</dbReference>
<dbReference type="STRING" id="41875.K8E9M8"/>
<organism evidence="9 10">
    <name type="scientific">Bathycoccus prasinos</name>
    <dbReference type="NCBI Taxonomy" id="41875"/>
    <lineage>
        <taxon>Eukaryota</taxon>
        <taxon>Viridiplantae</taxon>
        <taxon>Chlorophyta</taxon>
        <taxon>Mamiellophyceae</taxon>
        <taxon>Mamiellales</taxon>
        <taxon>Bathycoccaceae</taxon>
        <taxon>Bathycoccus</taxon>
    </lineage>
</organism>
<evidence type="ECO:0000256" key="7">
    <source>
        <dbReference type="SAM" id="MobiDB-lite"/>
    </source>
</evidence>
<keyword evidence="10" id="KW-1185">Reference proteome</keyword>
<name>K8E9M8_9CHLO</name>
<proteinExistence type="inferred from homology"/>
<dbReference type="eggNOG" id="KOG0242">
    <property type="taxonomic scope" value="Eukaryota"/>
</dbReference>
<dbReference type="GO" id="GO:0007018">
    <property type="term" value="P:microtubule-based movement"/>
    <property type="evidence" value="ECO:0007669"/>
    <property type="project" value="InterPro"/>
</dbReference>
<keyword evidence="2 5" id="KW-0067">ATP-binding</keyword>
<dbReference type="GO" id="GO:0005524">
    <property type="term" value="F:ATP binding"/>
    <property type="evidence" value="ECO:0007669"/>
    <property type="project" value="UniProtKB-UniRule"/>
</dbReference>
<feature type="compositionally biased region" description="Basic and acidic residues" evidence="7">
    <location>
        <begin position="499"/>
        <end position="508"/>
    </location>
</feature>
<dbReference type="PROSITE" id="PS00411">
    <property type="entry name" value="KINESIN_MOTOR_1"/>
    <property type="match status" value="1"/>
</dbReference>
<dbReference type="EMBL" id="FO082278">
    <property type="protein sequence ID" value="CCO14376.1"/>
    <property type="molecule type" value="Genomic_DNA"/>
</dbReference>
<feature type="binding site" evidence="5">
    <location>
        <begin position="102"/>
        <end position="109"/>
    </location>
    <ligand>
        <name>ATP</name>
        <dbReference type="ChEBI" id="CHEBI:30616"/>
    </ligand>
</feature>
<evidence type="ECO:0000256" key="4">
    <source>
        <dbReference type="ARBA" id="ARBA00023175"/>
    </source>
</evidence>
<comment type="similarity">
    <text evidence="5">Belongs to the TRAFAC class myosin-kinesin ATPase superfamily. Kinesin family.</text>
</comment>
<dbReference type="Pfam" id="PF00225">
    <property type="entry name" value="Kinesin"/>
    <property type="match status" value="1"/>
</dbReference>
<feature type="compositionally biased region" description="Polar residues" evidence="7">
    <location>
        <begin position="486"/>
        <end position="495"/>
    </location>
</feature>
<dbReference type="PROSITE" id="PS50067">
    <property type="entry name" value="KINESIN_MOTOR_2"/>
    <property type="match status" value="1"/>
</dbReference>
<dbReference type="SUPFAM" id="SSF52540">
    <property type="entry name" value="P-loop containing nucleoside triphosphate hydrolases"/>
    <property type="match status" value="1"/>
</dbReference>
<keyword evidence="3 6" id="KW-0175">Coiled coil</keyword>
<evidence type="ECO:0000256" key="2">
    <source>
        <dbReference type="ARBA" id="ARBA00022840"/>
    </source>
</evidence>
<evidence type="ECO:0000259" key="8">
    <source>
        <dbReference type="PROSITE" id="PS50067"/>
    </source>
</evidence>
<dbReference type="SMART" id="SM00129">
    <property type="entry name" value="KISc"/>
    <property type="match status" value="1"/>
</dbReference>
<dbReference type="PANTHER" id="PTHR47968">
    <property type="entry name" value="CENTROMERE PROTEIN E"/>
    <property type="match status" value="1"/>
</dbReference>
<dbReference type="InterPro" id="IPR036961">
    <property type="entry name" value="Kinesin_motor_dom_sf"/>
</dbReference>
<dbReference type="InterPro" id="IPR027417">
    <property type="entry name" value="P-loop_NTPase"/>
</dbReference>
<feature type="compositionally biased region" description="Basic and acidic residues" evidence="7">
    <location>
        <begin position="243"/>
        <end position="259"/>
    </location>
</feature>
<dbReference type="GO" id="GO:0003777">
    <property type="term" value="F:microtubule motor activity"/>
    <property type="evidence" value="ECO:0007669"/>
    <property type="project" value="InterPro"/>
</dbReference>
<keyword evidence="4 5" id="KW-0505">Motor protein</keyword>
<dbReference type="OrthoDB" id="3176171at2759"/>
<dbReference type="GeneID" id="19018219"/>
<feature type="coiled-coil region" evidence="6">
    <location>
        <begin position="516"/>
        <end position="667"/>
    </location>
</feature>
<dbReference type="InterPro" id="IPR001752">
    <property type="entry name" value="Kinesin_motor_dom"/>
</dbReference>
<dbReference type="Proteomes" id="UP000198341">
    <property type="component" value="Chromosome 1"/>
</dbReference>
<dbReference type="KEGG" id="bpg:Bathy01g04840"/>
<dbReference type="PRINTS" id="PR00380">
    <property type="entry name" value="KINESINHEAVY"/>
</dbReference>
<dbReference type="PANTHER" id="PTHR47968:SF75">
    <property type="entry name" value="CENTROMERE-ASSOCIATED PROTEIN E"/>
    <property type="match status" value="1"/>
</dbReference>
<protein>
    <recommendedName>
        <fullName evidence="8">Kinesin motor domain-containing protein</fullName>
    </recommendedName>
</protein>
<reference evidence="9 10" key="1">
    <citation type="submission" date="2011-10" db="EMBL/GenBank/DDBJ databases">
        <authorList>
            <person name="Genoscope - CEA"/>
        </authorList>
    </citation>
    <scope>NUCLEOTIDE SEQUENCE [LARGE SCALE GENOMIC DNA]</scope>
    <source>
        <strain evidence="9 10">RCC 1105</strain>
    </source>
</reference>
<dbReference type="InterPro" id="IPR027640">
    <property type="entry name" value="Kinesin-like_fam"/>
</dbReference>